<comment type="subcellular location">
    <subcellularLocation>
        <location evidence="1">Cell inner membrane</location>
    </subcellularLocation>
</comment>
<evidence type="ECO:0000256" key="7">
    <source>
        <dbReference type="SAM" id="Phobius"/>
    </source>
</evidence>
<keyword evidence="5 7" id="KW-0472">Membrane</keyword>
<reference evidence="8" key="1">
    <citation type="submission" date="2020-10" db="EMBL/GenBank/DDBJ databases">
        <authorList>
            <person name="Lu T."/>
            <person name="Wang Q."/>
            <person name="Han X."/>
        </authorList>
    </citation>
    <scope>NUCLEOTIDE SEQUENCE</scope>
    <source>
        <strain evidence="8">WQ 117</strain>
    </source>
</reference>
<evidence type="ECO:0000256" key="5">
    <source>
        <dbReference type="ARBA" id="ARBA00023136"/>
    </source>
</evidence>
<sequence length="290" mass="35167">MNTVFYFIIYQLSRLPLSVLYWFADFLYFLLYTVIGYRRNVIKNNLRNCFPEKSEQEINQIYKDFYRYFTDYLVETLKAFSITQEELDQRHTFSNMEAFAEIKAEGRNAMMMNGHVFNWEWYINLGKYMPIDNTCAVYHKVKNPFWNEKINLIRERFGTITIDMKDVLRFMMKAPNNGSHVFLFVADQSPKKSAVHFWTKFFNQDTPAFNGFEKIAIRKNIGVVYCKTEKIKRGYYHTTFERMYPADGVQFKENEIVEQFFTKLENHIKEDPANWLWSHKRWKYKKEDFQ</sequence>
<evidence type="ECO:0000256" key="4">
    <source>
        <dbReference type="ARBA" id="ARBA00022679"/>
    </source>
</evidence>
<keyword evidence="7" id="KW-1133">Transmembrane helix</keyword>
<evidence type="ECO:0000313" key="9">
    <source>
        <dbReference type="Proteomes" id="UP000608754"/>
    </source>
</evidence>
<keyword evidence="2" id="KW-1003">Cell membrane</keyword>
<comment type="caution">
    <text evidence="8">The sequence shown here is derived from an EMBL/GenBank/DDBJ whole genome shotgun (WGS) entry which is preliminary data.</text>
</comment>
<evidence type="ECO:0000256" key="6">
    <source>
        <dbReference type="ARBA" id="ARBA00023315"/>
    </source>
</evidence>
<dbReference type="PANTHER" id="PTHR30606:SF10">
    <property type="entry name" value="PHOSPHATIDYLINOSITOL MANNOSIDE ACYLTRANSFERASE"/>
    <property type="match status" value="1"/>
</dbReference>
<keyword evidence="3" id="KW-0997">Cell inner membrane</keyword>
<keyword evidence="7" id="KW-0812">Transmembrane</keyword>
<gene>
    <name evidence="8" type="ORF">IM532_08575</name>
</gene>
<keyword evidence="9" id="KW-1185">Reference proteome</keyword>
<evidence type="ECO:0000256" key="3">
    <source>
        <dbReference type="ARBA" id="ARBA00022519"/>
    </source>
</evidence>
<dbReference type="GO" id="GO:0016746">
    <property type="term" value="F:acyltransferase activity"/>
    <property type="evidence" value="ECO:0007669"/>
    <property type="project" value="UniProtKB-KW"/>
</dbReference>
<keyword evidence="4" id="KW-0808">Transferase</keyword>
<name>A0A8J7K4I3_9FLAO</name>
<evidence type="ECO:0000256" key="2">
    <source>
        <dbReference type="ARBA" id="ARBA00022475"/>
    </source>
</evidence>
<protein>
    <submittedName>
        <fullName evidence="8">Lysophospholipid acyltransferase family protein</fullName>
    </submittedName>
</protein>
<dbReference type="GO" id="GO:0005886">
    <property type="term" value="C:plasma membrane"/>
    <property type="evidence" value="ECO:0007669"/>
    <property type="project" value="UniProtKB-SubCell"/>
</dbReference>
<evidence type="ECO:0000313" key="8">
    <source>
        <dbReference type="EMBL" id="MBF0597503.1"/>
    </source>
</evidence>
<dbReference type="Proteomes" id="UP000608754">
    <property type="component" value="Unassembled WGS sequence"/>
</dbReference>
<keyword evidence="6 8" id="KW-0012">Acyltransferase</keyword>
<organism evidence="8 9">
    <name type="scientific">Faecalibacter rhinopitheci</name>
    <dbReference type="NCBI Taxonomy" id="2779678"/>
    <lineage>
        <taxon>Bacteria</taxon>
        <taxon>Pseudomonadati</taxon>
        <taxon>Bacteroidota</taxon>
        <taxon>Flavobacteriia</taxon>
        <taxon>Flavobacteriales</taxon>
        <taxon>Weeksellaceae</taxon>
        <taxon>Faecalibacter</taxon>
    </lineage>
</organism>
<dbReference type="PANTHER" id="PTHR30606">
    <property type="entry name" value="LIPID A BIOSYNTHESIS LAUROYL ACYLTRANSFERASE"/>
    <property type="match status" value="1"/>
</dbReference>
<accession>A0A8J7K4I3</accession>
<feature type="transmembrane region" description="Helical" evidence="7">
    <location>
        <begin position="20"/>
        <end position="37"/>
    </location>
</feature>
<dbReference type="GO" id="GO:0009247">
    <property type="term" value="P:glycolipid biosynthetic process"/>
    <property type="evidence" value="ECO:0007669"/>
    <property type="project" value="UniProtKB-ARBA"/>
</dbReference>
<dbReference type="EMBL" id="JADGIK010000005">
    <property type="protein sequence ID" value="MBF0597503.1"/>
    <property type="molecule type" value="Genomic_DNA"/>
</dbReference>
<dbReference type="InterPro" id="IPR004960">
    <property type="entry name" value="LipA_acyltrans"/>
</dbReference>
<dbReference type="Pfam" id="PF03279">
    <property type="entry name" value="Lip_A_acyltrans"/>
    <property type="match status" value="1"/>
</dbReference>
<evidence type="ECO:0000256" key="1">
    <source>
        <dbReference type="ARBA" id="ARBA00004533"/>
    </source>
</evidence>
<dbReference type="RefSeq" id="WP_194183046.1">
    <property type="nucleotide sequence ID" value="NZ_JADGIK010000005.1"/>
</dbReference>
<dbReference type="AlphaFoldDB" id="A0A8J7K4I3"/>
<dbReference type="CDD" id="cd07984">
    <property type="entry name" value="LPLAT_LABLAT-like"/>
    <property type="match status" value="1"/>
</dbReference>
<proteinExistence type="predicted"/>